<keyword evidence="5" id="KW-1185">Reference proteome</keyword>
<dbReference type="STRING" id="1249627.D779_2847"/>
<evidence type="ECO:0000259" key="3">
    <source>
        <dbReference type="Pfam" id="PF02579"/>
    </source>
</evidence>
<evidence type="ECO:0000256" key="2">
    <source>
        <dbReference type="SAM" id="MobiDB-lite"/>
    </source>
</evidence>
<dbReference type="RefSeq" id="WP_043755437.1">
    <property type="nucleotide sequence ID" value="NZ_AONC01000045.1"/>
</dbReference>
<dbReference type="PANTHER" id="PTHR42983:SF1">
    <property type="entry name" value="IRON-MOLYBDENUM PROTEIN"/>
    <property type="match status" value="1"/>
</dbReference>
<dbReference type="AlphaFoldDB" id="W9VB49"/>
<dbReference type="eggNOG" id="COG1433">
    <property type="taxonomic scope" value="Bacteria"/>
</dbReference>
<dbReference type="Pfam" id="PF02579">
    <property type="entry name" value="Nitro_FeMo-Co"/>
    <property type="match status" value="1"/>
</dbReference>
<dbReference type="Gene3D" id="3.30.420.130">
    <property type="entry name" value="Dinitrogenase iron-molybdenum cofactor biosynthesis domain"/>
    <property type="match status" value="1"/>
</dbReference>
<comment type="caution">
    <text evidence="4">The sequence shown here is derived from an EMBL/GenBank/DDBJ whole genome shotgun (WGS) entry which is preliminary data.</text>
</comment>
<dbReference type="Proteomes" id="UP000019460">
    <property type="component" value="Unassembled WGS sequence"/>
</dbReference>
<evidence type="ECO:0000313" key="5">
    <source>
        <dbReference type="Proteomes" id="UP000019460"/>
    </source>
</evidence>
<organism evidence="4 5">
    <name type="scientific">Imhoffiella purpurea</name>
    <dbReference type="NCBI Taxonomy" id="1249627"/>
    <lineage>
        <taxon>Bacteria</taxon>
        <taxon>Pseudomonadati</taxon>
        <taxon>Pseudomonadota</taxon>
        <taxon>Gammaproteobacteria</taxon>
        <taxon>Chromatiales</taxon>
        <taxon>Chromatiaceae</taxon>
        <taxon>Imhoffiella</taxon>
    </lineage>
</organism>
<dbReference type="SUPFAM" id="SSF53146">
    <property type="entry name" value="Nitrogenase accessory factor-like"/>
    <property type="match status" value="1"/>
</dbReference>
<sequence length="162" mass="16323">MKIIASSTGQDLDAALDPRFGRCAYFALIDTDSGAFEAIPNPYLDAAGGAGTQAAQWVLDQGAEVLLTGKCGPKAAAVLDGSPIRIVEGASGSLREASASFMGTGRESALAMSVPSRSVSVTAQVPEPGRGAGRCRRAGGNQGCGGGRGAGRGKGLGRRRQD</sequence>
<dbReference type="InterPro" id="IPR036105">
    <property type="entry name" value="DiNase_FeMo-co_biosyn_sf"/>
</dbReference>
<feature type="compositionally biased region" description="Gly residues" evidence="2">
    <location>
        <begin position="140"/>
        <end position="154"/>
    </location>
</feature>
<evidence type="ECO:0000256" key="1">
    <source>
        <dbReference type="ARBA" id="ARBA00023231"/>
    </source>
</evidence>
<proteinExistence type="predicted"/>
<accession>W9VB49</accession>
<feature type="domain" description="Dinitrogenase iron-molybdenum cofactor biosynthesis" evidence="3">
    <location>
        <begin position="13"/>
        <end position="101"/>
    </location>
</feature>
<keyword evidence="1" id="KW-0535">Nitrogen fixation</keyword>
<gene>
    <name evidence="4" type="ORF">D779_2847</name>
</gene>
<protein>
    <submittedName>
        <fullName evidence="4">MTH1175-like domain family protein</fullName>
    </submittedName>
</protein>
<dbReference type="InterPro" id="IPR003731">
    <property type="entry name" value="Di-Nase_FeMo-co_biosynth"/>
</dbReference>
<reference evidence="4 5" key="1">
    <citation type="submission" date="2012-11" db="EMBL/GenBank/DDBJ databases">
        <title>Genome assembly of Thiorhodococcus sp. AK35.</title>
        <authorList>
            <person name="Nupur N."/>
            <person name="Khatri I."/>
            <person name="Subramanian S."/>
            <person name="Pinnaka A."/>
        </authorList>
    </citation>
    <scope>NUCLEOTIDE SEQUENCE [LARGE SCALE GENOMIC DNA]</scope>
    <source>
        <strain evidence="4 5">AK35</strain>
    </source>
</reference>
<dbReference type="OrthoDB" id="9807451at2"/>
<dbReference type="EMBL" id="AONC01000045">
    <property type="protein sequence ID" value="EXJ14176.1"/>
    <property type="molecule type" value="Genomic_DNA"/>
</dbReference>
<feature type="region of interest" description="Disordered" evidence="2">
    <location>
        <begin position="120"/>
        <end position="162"/>
    </location>
</feature>
<evidence type="ECO:0000313" key="4">
    <source>
        <dbReference type="EMBL" id="EXJ14176.1"/>
    </source>
</evidence>
<dbReference type="PANTHER" id="PTHR42983">
    <property type="entry name" value="DINITROGENASE IRON-MOLYBDENUM COFACTOR PROTEIN-RELATED"/>
    <property type="match status" value="1"/>
</dbReference>
<name>W9VB49_9GAMM</name>